<protein>
    <submittedName>
        <fullName evidence="1">Uncharacterized protein</fullName>
    </submittedName>
</protein>
<sequence>MSVTDIPESGAIPYALGQPSIVRIPIPGTNGLCIEFRARGWTPKGGSTSTIFFQDISGKRHLRLDYGYNIAAKTVDYHWNQVKTHTQFGIANHASAGRTGQIAFQAAKYFRHVGRVLVVAGVAIDVVSVVRADKPLRRASEAVAGWAAAWVGCKAIGTAGAGLGSLASPLGMAAVGVSGCVIGGAVGYYSGAQLAGRVYDWAEDTNFFAVPEVLRP</sequence>
<dbReference type="Proteomes" id="UP000574067">
    <property type="component" value="Unassembled WGS sequence"/>
</dbReference>
<organism evidence="1 2">
    <name type="scientific">Azohydromonas caseinilytica</name>
    <dbReference type="NCBI Taxonomy" id="2728836"/>
    <lineage>
        <taxon>Bacteria</taxon>
        <taxon>Pseudomonadati</taxon>
        <taxon>Pseudomonadota</taxon>
        <taxon>Betaproteobacteria</taxon>
        <taxon>Burkholderiales</taxon>
        <taxon>Sphaerotilaceae</taxon>
        <taxon>Azohydromonas</taxon>
    </lineage>
</organism>
<keyword evidence="2" id="KW-1185">Reference proteome</keyword>
<accession>A0A848F6W6</accession>
<evidence type="ECO:0000313" key="1">
    <source>
        <dbReference type="EMBL" id="NML15102.1"/>
    </source>
</evidence>
<dbReference type="AlphaFoldDB" id="A0A848F6W6"/>
<dbReference type="RefSeq" id="WP_169160016.1">
    <property type="nucleotide sequence ID" value="NZ_JABBFW010000005.1"/>
</dbReference>
<gene>
    <name evidence="1" type="ORF">HHL10_08940</name>
</gene>
<comment type="caution">
    <text evidence="1">The sequence shown here is derived from an EMBL/GenBank/DDBJ whole genome shotgun (WGS) entry which is preliminary data.</text>
</comment>
<evidence type="ECO:0000313" key="2">
    <source>
        <dbReference type="Proteomes" id="UP000574067"/>
    </source>
</evidence>
<name>A0A848F6W6_9BURK</name>
<proteinExistence type="predicted"/>
<dbReference type="EMBL" id="JABBFW010000005">
    <property type="protein sequence ID" value="NML15102.1"/>
    <property type="molecule type" value="Genomic_DNA"/>
</dbReference>
<reference evidence="1 2" key="1">
    <citation type="submission" date="2020-04" db="EMBL/GenBank/DDBJ databases">
        <title>Azohydromonas sp. isolated from soil.</title>
        <authorList>
            <person name="Dahal R.H."/>
        </authorList>
    </citation>
    <scope>NUCLEOTIDE SEQUENCE [LARGE SCALE GENOMIC DNA]</scope>
    <source>
        <strain evidence="1 2">G-1-1-14</strain>
    </source>
</reference>